<proteinExistence type="predicted"/>
<feature type="region of interest" description="Disordered" evidence="1">
    <location>
        <begin position="1"/>
        <end position="82"/>
    </location>
</feature>
<evidence type="ECO:0000259" key="2">
    <source>
        <dbReference type="Pfam" id="PF09371"/>
    </source>
</evidence>
<dbReference type="InterPro" id="IPR018974">
    <property type="entry name" value="Tex-like_N"/>
</dbReference>
<gene>
    <name evidence="3" type="ORF">HJG59_017369</name>
</gene>
<name>A0A7J8E4Y1_MOLMO</name>
<keyword evidence="4" id="KW-1185">Reference proteome</keyword>
<feature type="region of interest" description="Disordered" evidence="1">
    <location>
        <begin position="95"/>
        <end position="188"/>
    </location>
</feature>
<sequence>MSSLPRRAKVKVQTAVSKDEFDSFSELSSASEEDDKEDCAWEPQKKVPRNPKQPVCKESKPKRVPRAKKSTLQMSDGSEGGVAKEVLNSAVALADADLEDRKNKLDTAQTLKTAKTKRKNSAQSPSAPKTKKLKTDGEPSKASCFKSENSNTETPSTSTPWEGACKKEENEDDCTSGQSPLKKMKTESCPQGQPILANANNIVEEVEMNWDMVQVLSERTNVEPWVCANIIRLFNDDNTIPFIVRYRKELINNLDADYLREIQQTLEELR</sequence>
<dbReference type="FunFam" id="1.10.10.650:FF:000001">
    <property type="entry name" value="S1 RNA-binding domain 1"/>
    <property type="match status" value="1"/>
</dbReference>
<protein>
    <submittedName>
        <fullName evidence="3">S1 RNA binding domain 1</fullName>
    </submittedName>
</protein>
<dbReference type="EMBL" id="JACASF010000015">
    <property type="protein sequence ID" value="KAF6430335.1"/>
    <property type="molecule type" value="Genomic_DNA"/>
</dbReference>
<evidence type="ECO:0000256" key="1">
    <source>
        <dbReference type="SAM" id="MobiDB-lite"/>
    </source>
</evidence>
<dbReference type="AlphaFoldDB" id="A0A7J8E4Y1"/>
<comment type="caution">
    <text evidence="3">The sequence shown here is derived from an EMBL/GenBank/DDBJ whole genome shotgun (WGS) entry which is preliminary data.</text>
</comment>
<feature type="compositionally biased region" description="Low complexity" evidence="1">
    <location>
        <begin position="147"/>
        <end position="160"/>
    </location>
</feature>
<dbReference type="Proteomes" id="UP000550707">
    <property type="component" value="Unassembled WGS sequence"/>
</dbReference>
<evidence type="ECO:0000313" key="3">
    <source>
        <dbReference type="EMBL" id="KAF6430335.1"/>
    </source>
</evidence>
<feature type="domain" description="Tex-like protein N-terminal" evidence="2">
    <location>
        <begin position="210"/>
        <end position="270"/>
    </location>
</feature>
<dbReference type="InterPro" id="IPR023319">
    <property type="entry name" value="Tex-like_HTH_dom_sf"/>
</dbReference>
<reference evidence="3 4" key="1">
    <citation type="journal article" date="2020" name="Nature">
        <title>Six reference-quality genomes reveal evolution of bat adaptations.</title>
        <authorList>
            <person name="Jebb D."/>
            <person name="Huang Z."/>
            <person name="Pippel M."/>
            <person name="Hughes G.M."/>
            <person name="Lavrichenko K."/>
            <person name="Devanna P."/>
            <person name="Winkler S."/>
            <person name="Jermiin L.S."/>
            <person name="Skirmuntt E.C."/>
            <person name="Katzourakis A."/>
            <person name="Burkitt-Gray L."/>
            <person name="Ray D.A."/>
            <person name="Sullivan K.A.M."/>
            <person name="Roscito J.G."/>
            <person name="Kirilenko B.M."/>
            <person name="Davalos L.M."/>
            <person name="Corthals A.P."/>
            <person name="Power M.L."/>
            <person name="Jones G."/>
            <person name="Ransome R.D."/>
            <person name="Dechmann D.K.N."/>
            <person name="Locatelli A.G."/>
            <person name="Puechmaille S.J."/>
            <person name="Fedrigo O."/>
            <person name="Jarvis E.D."/>
            <person name="Hiller M."/>
            <person name="Vernes S.C."/>
            <person name="Myers E.W."/>
            <person name="Teeling E.C."/>
        </authorList>
    </citation>
    <scope>NUCLEOTIDE SEQUENCE [LARGE SCALE GENOMIC DNA]</scope>
    <source>
        <strain evidence="3">MMolMol1</strain>
        <tissue evidence="3">Muscle</tissue>
    </source>
</reference>
<dbReference type="Pfam" id="PF09371">
    <property type="entry name" value="Tex_N"/>
    <property type="match status" value="1"/>
</dbReference>
<evidence type="ECO:0000313" key="4">
    <source>
        <dbReference type="Proteomes" id="UP000550707"/>
    </source>
</evidence>
<accession>A0A7J8E4Y1</accession>
<feature type="compositionally biased region" description="Basic residues" evidence="1">
    <location>
        <begin position="1"/>
        <end position="10"/>
    </location>
</feature>
<organism evidence="3 4">
    <name type="scientific">Molossus molossus</name>
    <name type="common">Pallas' mastiff bat</name>
    <name type="synonym">Vespertilio molossus</name>
    <dbReference type="NCBI Taxonomy" id="27622"/>
    <lineage>
        <taxon>Eukaryota</taxon>
        <taxon>Metazoa</taxon>
        <taxon>Chordata</taxon>
        <taxon>Craniata</taxon>
        <taxon>Vertebrata</taxon>
        <taxon>Euteleostomi</taxon>
        <taxon>Mammalia</taxon>
        <taxon>Eutheria</taxon>
        <taxon>Laurasiatheria</taxon>
        <taxon>Chiroptera</taxon>
        <taxon>Yangochiroptera</taxon>
        <taxon>Molossidae</taxon>
        <taxon>Molossus</taxon>
    </lineage>
</organism>
<dbReference type="SUPFAM" id="SSF158832">
    <property type="entry name" value="Tex N-terminal region-like"/>
    <property type="match status" value="1"/>
</dbReference>
<dbReference type="Gene3D" id="1.10.10.650">
    <property type="entry name" value="RuvA domain 2-like"/>
    <property type="match status" value="1"/>
</dbReference>